<reference evidence="7" key="1">
    <citation type="submission" date="2025-08" db="UniProtKB">
        <authorList>
            <consortium name="RefSeq"/>
        </authorList>
    </citation>
    <scope>IDENTIFICATION</scope>
    <source>
        <tissue evidence="7">Whole Larva</tissue>
    </source>
</reference>
<proteinExistence type="inferred from homology"/>
<keyword evidence="2 3" id="KW-0326">Glycosidase</keyword>
<gene>
    <name evidence="7" type="primary">LOC108564401</name>
</gene>
<dbReference type="InterPro" id="IPR001223">
    <property type="entry name" value="Glyco_hydro18_cat"/>
</dbReference>
<evidence type="ECO:0000256" key="3">
    <source>
        <dbReference type="RuleBase" id="RU000489"/>
    </source>
</evidence>
<dbReference type="InterPro" id="IPR029070">
    <property type="entry name" value="Chitinase_insertion_sf"/>
</dbReference>
<dbReference type="CDD" id="cd02872">
    <property type="entry name" value="GH18_chitolectin_chitotriosidase"/>
    <property type="match status" value="1"/>
</dbReference>
<evidence type="ECO:0000256" key="2">
    <source>
        <dbReference type="ARBA" id="ARBA00023295"/>
    </source>
</evidence>
<dbReference type="Gene3D" id="3.20.20.80">
    <property type="entry name" value="Glycosidases"/>
    <property type="match status" value="1"/>
</dbReference>
<comment type="similarity">
    <text evidence="4">Belongs to the glycosyl hydrolase 18 family.</text>
</comment>
<protein>
    <submittedName>
        <fullName evidence="7">LOW QUALITY PROTEIN: acidic mammalian chitinase-like</fullName>
    </submittedName>
</protein>
<keyword evidence="1 3" id="KW-0378">Hydrolase</keyword>
<dbReference type="SMART" id="SM00636">
    <property type="entry name" value="Glyco_18"/>
    <property type="match status" value="1"/>
</dbReference>
<accession>A0ABM1MWH3</accession>
<dbReference type="InterPro" id="IPR017853">
    <property type="entry name" value="GH"/>
</dbReference>
<dbReference type="InterPro" id="IPR050314">
    <property type="entry name" value="Glycosyl_Hydrlase_18"/>
</dbReference>
<evidence type="ECO:0000256" key="1">
    <source>
        <dbReference type="ARBA" id="ARBA00022801"/>
    </source>
</evidence>
<keyword evidence="6" id="KW-1185">Reference proteome</keyword>
<dbReference type="SUPFAM" id="SSF51445">
    <property type="entry name" value="(Trans)glycosidases"/>
    <property type="match status" value="1"/>
</dbReference>
<dbReference type="InterPro" id="IPR001579">
    <property type="entry name" value="Glyco_hydro_18_chit_AS"/>
</dbReference>
<dbReference type="SUPFAM" id="SSF54556">
    <property type="entry name" value="Chitinase insertion domain"/>
    <property type="match status" value="1"/>
</dbReference>
<dbReference type="Pfam" id="PF00704">
    <property type="entry name" value="Glyco_hydro_18"/>
    <property type="match status" value="1"/>
</dbReference>
<dbReference type="Proteomes" id="UP000695000">
    <property type="component" value="Unplaced"/>
</dbReference>
<dbReference type="PANTHER" id="PTHR11177">
    <property type="entry name" value="CHITINASE"/>
    <property type="match status" value="1"/>
</dbReference>
<feature type="domain" description="GH18" evidence="5">
    <location>
        <begin position="4"/>
        <end position="352"/>
    </location>
</feature>
<name>A0ABM1MWH3_NICVS</name>
<dbReference type="GeneID" id="108564401"/>
<dbReference type="PROSITE" id="PS01095">
    <property type="entry name" value="GH18_1"/>
    <property type="match status" value="1"/>
</dbReference>
<evidence type="ECO:0000256" key="4">
    <source>
        <dbReference type="RuleBase" id="RU004453"/>
    </source>
</evidence>
<dbReference type="Gene3D" id="3.10.50.10">
    <property type="match status" value="1"/>
</dbReference>
<dbReference type="InterPro" id="IPR011583">
    <property type="entry name" value="Chitinase_II/V-like_cat"/>
</dbReference>
<sequence>MSGGKVVCYYGSWATYREGRGHFDVDFINPHLCTHLIYSFVGLNRDGTIKIIDEWNDINLGAIAKFNNLKSRNPELKTLVAIGGWNEGSEVFSYVASNEHMTEKFVNNAIAFMEKYGFDGFDLDWEYPVRRGGTSRDKENFSKLLKIFRINFDRTGRKYLLTAAVSATAGPALNKYLDFINVMAYDFHGSYEKFTGQNAPLYPSHMDGVNKENCVVHFCHFKIILGVGAYGKTYTLSNEYNNGVGTAVKEDGCPGIFTKSPGTLGYYEILDRIEEGNWTQFWDQEQMVPYLHKHNQWIGYDNCKSIKLKVEYAMSKSLGGIMVWSIDTDDFRGFHGQSYPILKQINATLHRAT</sequence>
<dbReference type="PANTHER" id="PTHR11177:SF360">
    <property type="entry name" value="CHITINASE 4-RELATED"/>
    <property type="match status" value="1"/>
</dbReference>
<evidence type="ECO:0000313" key="7">
    <source>
        <dbReference type="RefSeq" id="XP_017778923.1"/>
    </source>
</evidence>
<evidence type="ECO:0000313" key="6">
    <source>
        <dbReference type="Proteomes" id="UP000695000"/>
    </source>
</evidence>
<organism evidence="6 7">
    <name type="scientific">Nicrophorus vespilloides</name>
    <name type="common">Boreal carrion beetle</name>
    <dbReference type="NCBI Taxonomy" id="110193"/>
    <lineage>
        <taxon>Eukaryota</taxon>
        <taxon>Metazoa</taxon>
        <taxon>Ecdysozoa</taxon>
        <taxon>Arthropoda</taxon>
        <taxon>Hexapoda</taxon>
        <taxon>Insecta</taxon>
        <taxon>Pterygota</taxon>
        <taxon>Neoptera</taxon>
        <taxon>Endopterygota</taxon>
        <taxon>Coleoptera</taxon>
        <taxon>Polyphaga</taxon>
        <taxon>Staphyliniformia</taxon>
        <taxon>Silphidae</taxon>
        <taxon>Nicrophorinae</taxon>
        <taxon>Nicrophorus</taxon>
    </lineage>
</organism>
<evidence type="ECO:0000259" key="5">
    <source>
        <dbReference type="PROSITE" id="PS51910"/>
    </source>
</evidence>
<dbReference type="PROSITE" id="PS51910">
    <property type="entry name" value="GH18_2"/>
    <property type="match status" value="1"/>
</dbReference>
<dbReference type="RefSeq" id="XP_017778923.1">
    <property type="nucleotide sequence ID" value="XM_017923434.1"/>
</dbReference>